<proteinExistence type="predicted"/>
<name>A0A8D9E1M2_9HEMI</name>
<accession>A0A8D9E1M2</accession>
<keyword evidence="1" id="KW-0472">Membrane</keyword>
<keyword evidence="1" id="KW-0812">Transmembrane</keyword>
<evidence type="ECO:0000313" key="2">
    <source>
        <dbReference type="EMBL" id="CAG6737443.1"/>
    </source>
</evidence>
<protein>
    <submittedName>
        <fullName evidence="2">Uncharacterized protein</fullName>
    </submittedName>
</protein>
<dbReference type="EMBL" id="HBUF01403262">
    <property type="protein sequence ID" value="CAG6737443.1"/>
    <property type="molecule type" value="Transcribed_RNA"/>
</dbReference>
<evidence type="ECO:0000256" key="1">
    <source>
        <dbReference type="SAM" id="Phobius"/>
    </source>
</evidence>
<feature type="transmembrane region" description="Helical" evidence="1">
    <location>
        <begin position="33"/>
        <end position="58"/>
    </location>
</feature>
<sequence>MFRPIDLSLGQGAAWIIINLAMFRPIDLSLGQGAAWIIINLAMFRPIALLLGQGAAWIPDDANILKFKALNLPNPVCKVNTDCDPVKGVVVGIVDAQYKKNIKVSQDCSCNKPPGQAKCSCTVAFKPGSFGGVQTYFEEVFIGTNGVEAQYQTQ</sequence>
<reference evidence="2" key="1">
    <citation type="submission" date="2021-05" db="EMBL/GenBank/DDBJ databases">
        <authorList>
            <person name="Alioto T."/>
            <person name="Alioto T."/>
            <person name="Gomez Garrido J."/>
        </authorList>
    </citation>
    <scope>NUCLEOTIDE SEQUENCE</scope>
</reference>
<organism evidence="2">
    <name type="scientific">Cacopsylla melanoneura</name>
    <dbReference type="NCBI Taxonomy" id="428564"/>
    <lineage>
        <taxon>Eukaryota</taxon>
        <taxon>Metazoa</taxon>
        <taxon>Ecdysozoa</taxon>
        <taxon>Arthropoda</taxon>
        <taxon>Hexapoda</taxon>
        <taxon>Insecta</taxon>
        <taxon>Pterygota</taxon>
        <taxon>Neoptera</taxon>
        <taxon>Paraneoptera</taxon>
        <taxon>Hemiptera</taxon>
        <taxon>Sternorrhyncha</taxon>
        <taxon>Psylloidea</taxon>
        <taxon>Psyllidae</taxon>
        <taxon>Psyllinae</taxon>
        <taxon>Cacopsylla</taxon>
    </lineage>
</organism>
<keyword evidence="1" id="KW-1133">Transmembrane helix</keyword>
<dbReference type="AlphaFoldDB" id="A0A8D9E1M2"/>